<dbReference type="RefSeq" id="WP_070954151.1">
    <property type="nucleotide sequence ID" value="NZ_CP015208.1"/>
</dbReference>
<dbReference type="PROSITE" id="PS51354">
    <property type="entry name" value="GLUTAREDOXIN_2"/>
    <property type="match status" value="1"/>
</dbReference>
<dbReference type="PANTHER" id="PTHR34386:SF1">
    <property type="entry name" value="GLUTAREDOXIN-LIKE PROTEIN NRDH"/>
    <property type="match status" value="1"/>
</dbReference>
<dbReference type="GO" id="GO:0009055">
    <property type="term" value="F:electron transfer activity"/>
    <property type="evidence" value="ECO:0007669"/>
    <property type="project" value="TreeGrafter"/>
</dbReference>
<evidence type="ECO:0000256" key="3">
    <source>
        <dbReference type="ARBA" id="ARBA00017945"/>
    </source>
</evidence>
<dbReference type="InterPro" id="IPR036249">
    <property type="entry name" value="Thioredoxin-like_sf"/>
</dbReference>
<dbReference type="NCBIfam" id="TIGR02194">
    <property type="entry name" value="GlrX_NrdH"/>
    <property type="match status" value="1"/>
</dbReference>
<evidence type="ECO:0000256" key="5">
    <source>
        <dbReference type="ARBA" id="ARBA00022982"/>
    </source>
</evidence>
<organism evidence="9 10">
    <name type="scientific">Candidatus Rhodoluna planktonica</name>
    <dbReference type="NCBI Taxonomy" id="535712"/>
    <lineage>
        <taxon>Bacteria</taxon>
        <taxon>Bacillati</taxon>
        <taxon>Actinomycetota</taxon>
        <taxon>Actinomycetes</taxon>
        <taxon>Micrococcales</taxon>
        <taxon>Microbacteriaceae</taxon>
        <taxon>Luna cluster</taxon>
        <taxon>Luna-1 subcluster</taxon>
        <taxon>Rhodoluna</taxon>
    </lineage>
</organism>
<evidence type="ECO:0000256" key="2">
    <source>
        <dbReference type="ARBA" id="ARBA00007787"/>
    </source>
</evidence>
<keyword evidence="5" id="KW-0249">Electron transport</keyword>
<dbReference type="Gene3D" id="3.40.30.10">
    <property type="entry name" value="Glutaredoxin"/>
    <property type="match status" value="1"/>
</dbReference>
<comment type="similarity">
    <text evidence="2">Belongs to the glutaredoxin family.</text>
</comment>
<evidence type="ECO:0000313" key="9">
    <source>
        <dbReference type="EMBL" id="AOY55638.1"/>
    </source>
</evidence>
<name>A0A1D9DXV2_9MICO</name>
<evidence type="ECO:0000256" key="1">
    <source>
        <dbReference type="ARBA" id="ARBA00002292"/>
    </source>
</evidence>
<sequence>MSTVKVYSLPSCVQCDSTKRLLKTIDVEFEEVDMSQDPIALEMVKTLGYTSAPVVIAGDEHWSGFRMDRIKALKAS</sequence>
<dbReference type="Proteomes" id="UP000243784">
    <property type="component" value="Chromosome"/>
</dbReference>
<dbReference type="CDD" id="cd02976">
    <property type="entry name" value="NrdH"/>
    <property type="match status" value="1"/>
</dbReference>
<dbReference type="STRING" id="535712.A4Z71_01100"/>
<keyword evidence="10" id="KW-1185">Reference proteome</keyword>
<feature type="domain" description="Glutaredoxin" evidence="8">
    <location>
        <begin position="4"/>
        <end position="62"/>
    </location>
</feature>
<dbReference type="InterPro" id="IPR051548">
    <property type="entry name" value="Grx-like_ET"/>
</dbReference>
<dbReference type="PANTHER" id="PTHR34386">
    <property type="entry name" value="GLUTAREDOXIN"/>
    <property type="match status" value="1"/>
</dbReference>
<dbReference type="InterPro" id="IPR011909">
    <property type="entry name" value="GlrX_NrdH"/>
</dbReference>
<dbReference type="SUPFAM" id="SSF52833">
    <property type="entry name" value="Thioredoxin-like"/>
    <property type="match status" value="1"/>
</dbReference>
<evidence type="ECO:0000313" key="10">
    <source>
        <dbReference type="Proteomes" id="UP000243784"/>
    </source>
</evidence>
<protein>
    <recommendedName>
        <fullName evidence="3">Glutaredoxin-like protein NrdH</fullName>
    </recommendedName>
</protein>
<keyword evidence="4" id="KW-0813">Transport</keyword>
<comment type="function">
    <text evidence="1">Electron transport system for the ribonucleotide reductase system NrdEF.</text>
</comment>
<evidence type="ECO:0000256" key="7">
    <source>
        <dbReference type="ARBA" id="ARBA00023284"/>
    </source>
</evidence>
<gene>
    <name evidence="9" type="ORF">A4Z71_01100</name>
</gene>
<reference evidence="9 10" key="1">
    <citation type="journal article" date="2016" name="Biochim. Biophys. Acta">
        <title>Photochemical characterization of actinorhodopsin and its functional existence in the natural host.</title>
        <authorList>
            <person name="Nakamura S."/>
            <person name="Kikukawa T."/>
            <person name="Tamogami J."/>
            <person name="Kamiya M."/>
            <person name="Aizawa T."/>
            <person name="Hahn M.W."/>
            <person name="Ihara K."/>
            <person name="Kamo N."/>
            <person name="Demura M."/>
        </authorList>
    </citation>
    <scope>NUCLEOTIDE SEQUENCE [LARGE SCALE GENOMIC DNA]</scope>
    <source>
        <strain evidence="9 10">MWH-Dar1</strain>
    </source>
</reference>
<evidence type="ECO:0000259" key="8">
    <source>
        <dbReference type="Pfam" id="PF00462"/>
    </source>
</evidence>
<dbReference type="OrthoDB" id="8545217at2"/>
<keyword evidence="7" id="KW-0676">Redox-active center</keyword>
<dbReference type="AlphaFoldDB" id="A0A1D9DXV2"/>
<dbReference type="KEGG" id="rpla:A4Z71_01100"/>
<proteinExistence type="inferred from homology"/>
<dbReference type="GO" id="GO:0045454">
    <property type="term" value="P:cell redox homeostasis"/>
    <property type="evidence" value="ECO:0007669"/>
    <property type="project" value="InterPro"/>
</dbReference>
<dbReference type="InterPro" id="IPR002109">
    <property type="entry name" value="Glutaredoxin"/>
</dbReference>
<dbReference type="Pfam" id="PF00462">
    <property type="entry name" value="Glutaredoxin"/>
    <property type="match status" value="1"/>
</dbReference>
<evidence type="ECO:0000256" key="6">
    <source>
        <dbReference type="ARBA" id="ARBA00023157"/>
    </source>
</evidence>
<keyword evidence="6" id="KW-1015">Disulfide bond</keyword>
<dbReference type="EMBL" id="CP015208">
    <property type="protein sequence ID" value="AOY55638.1"/>
    <property type="molecule type" value="Genomic_DNA"/>
</dbReference>
<accession>A0A1D9DXV2</accession>
<evidence type="ECO:0000256" key="4">
    <source>
        <dbReference type="ARBA" id="ARBA00022448"/>
    </source>
</evidence>